<feature type="compositionally biased region" description="Polar residues" evidence="1">
    <location>
        <begin position="46"/>
        <end position="66"/>
    </location>
</feature>
<reference evidence="3 4" key="1">
    <citation type="submission" date="2019-05" db="EMBL/GenBank/DDBJ databases">
        <title>Another draft genome of Portunus trituberculatus and its Hox gene families provides insights of decapod evolution.</title>
        <authorList>
            <person name="Jeong J.-H."/>
            <person name="Song I."/>
            <person name="Kim S."/>
            <person name="Choi T."/>
            <person name="Kim D."/>
            <person name="Ryu S."/>
            <person name="Kim W."/>
        </authorList>
    </citation>
    <scope>NUCLEOTIDE SEQUENCE [LARGE SCALE GENOMIC DNA]</scope>
    <source>
        <tissue evidence="3">Muscle</tissue>
    </source>
</reference>
<dbReference type="EMBL" id="VSRR010001031">
    <property type="protein sequence ID" value="MPC21915.1"/>
    <property type="molecule type" value="Genomic_DNA"/>
</dbReference>
<sequence>MESVSGSEYEGLEQASSVLLLLLAWFSVLLHPLQPHPPGPSSTPHCSTYENIHSKLSSSPSTNYPTEKSLAIRPRHQVL</sequence>
<proteinExistence type="predicted"/>
<evidence type="ECO:0000313" key="4">
    <source>
        <dbReference type="Proteomes" id="UP000324222"/>
    </source>
</evidence>
<organism evidence="3 4">
    <name type="scientific">Portunus trituberculatus</name>
    <name type="common">Swimming crab</name>
    <name type="synonym">Neptunus trituberculatus</name>
    <dbReference type="NCBI Taxonomy" id="210409"/>
    <lineage>
        <taxon>Eukaryota</taxon>
        <taxon>Metazoa</taxon>
        <taxon>Ecdysozoa</taxon>
        <taxon>Arthropoda</taxon>
        <taxon>Crustacea</taxon>
        <taxon>Multicrustacea</taxon>
        <taxon>Malacostraca</taxon>
        <taxon>Eumalacostraca</taxon>
        <taxon>Eucarida</taxon>
        <taxon>Decapoda</taxon>
        <taxon>Pleocyemata</taxon>
        <taxon>Brachyura</taxon>
        <taxon>Eubrachyura</taxon>
        <taxon>Portunoidea</taxon>
        <taxon>Portunidae</taxon>
        <taxon>Portuninae</taxon>
        <taxon>Portunus</taxon>
    </lineage>
</organism>
<keyword evidence="4" id="KW-1185">Reference proteome</keyword>
<keyword evidence="2" id="KW-0732">Signal</keyword>
<evidence type="ECO:0000256" key="2">
    <source>
        <dbReference type="SAM" id="SignalP"/>
    </source>
</evidence>
<dbReference type="Proteomes" id="UP000324222">
    <property type="component" value="Unassembled WGS sequence"/>
</dbReference>
<accession>A0A5B7DL75</accession>
<name>A0A5B7DL75_PORTR</name>
<feature type="chain" id="PRO_5022658334" evidence="2">
    <location>
        <begin position="36"/>
        <end position="79"/>
    </location>
</feature>
<evidence type="ECO:0000256" key="1">
    <source>
        <dbReference type="SAM" id="MobiDB-lite"/>
    </source>
</evidence>
<dbReference type="AlphaFoldDB" id="A0A5B7DL75"/>
<comment type="caution">
    <text evidence="3">The sequence shown here is derived from an EMBL/GenBank/DDBJ whole genome shotgun (WGS) entry which is preliminary data.</text>
</comment>
<feature type="region of interest" description="Disordered" evidence="1">
    <location>
        <begin position="36"/>
        <end position="79"/>
    </location>
</feature>
<gene>
    <name evidence="3" type="ORF">E2C01_014918</name>
</gene>
<feature type="signal peptide" evidence="2">
    <location>
        <begin position="1"/>
        <end position="35"/>
    </location>
</feature>
<protein>
    <submittedName>
        <fullName evidence="3">Uncharacterized protein</fullName>
    </submittedName>
</protein>
<evidence type="ECO:0000313" key="3">
    <source>
        <dbReference type="EMBL" id="MPC21915.1"/>
    </source>
</evidence>